<keyword evidence="3" id="KW-0804">Transcription</keyword>
<organism evidence="6 7">
    <name type="scientific">Monascus purpureus</name>
    <name type="common">Red mold</name>
    <name type="synonym">Monascus anka</name>
    <dbReference type="NCBI Taxonomy" id="5098"/>
    <lineage>
        <taxon>Eukaryota</taxon>
        <taxon>Fungi</taxon>
        <taxon>Dikarya</taxon>
        <taxon>Ascomycota</taxon>
        <taxon>Pezizomycotina</taxon>
        <taxon>Eurotiomycetes</taxon>
        <taxon>Eurotiomycetidae</taxon>
        <taxon>Eurotiales</taxon>
        <taxon>Aspergillaceae</taxon>
        <taxon>Monascus</taxon>
    </lineage>
</organism>
<comment type="caution">
    <text evidence="6">The sequence shown here is derived from an EMBL/GenBank/DDBJ whole genome shotgun (WGS) entry which is preliminary data.</text>
</comment>
<comment type="subcellular location">
    <subcellularLocation>
        <location evidence="1">Nucleus</location>
    </subcellularLocation>
</comment>
<evidence type="ECO:0000256" key="1">
    <source>
        <dbReference type="ARBA" id="ARBA00004123"/>
    </source>
</evidence>
<comment type="similarity">
    <text evidence="2">Belongs to the TFIIA subunit 1 family.</text>
</comment>
<dbReference type="SUPFAM" id="SSF50784">
    <property type="entry name" value="Transcription factor IIA (TFIIA), beta-barrel domain"/>
    <property type="match status" value="1"/>
</dbReference>
<evidence type="ECO:0000256" key="3">
    <source>
        <dbReference type="ARBA" id="ARBA00023163"/>
    </source>
</evidence>
<dbReference type="PANTHER" id="PTHR12694:SF8">
    <property type="entry name" value="TRANSCRIPTION INITIATION FACTOR IIA SUBUNIT 1"/>
    <property type="match status" value="1"/>
</dbReference>
<reference evidence="6 7" key="1">
    <citation type="submission" date="2019-06" db="EMBL/GenBank/DDBJ databases">
        <title>Wine fermentation using esterase from Monascus purpureus.</title>
        <authorList>
            <person name="Geng C."/>
            <person name="Zhang Y."/>
        </authorList>
    </citation>
    <scope>NUCLEOTIDE SEQUENCE [LARGE SCALE GENOMIC DNA]</scope>
    <source>
        <strain evidence="6">HQ1</strain>
    </source>
</reference>
<feature type="compositionally biased region" description="Polar residues" evidence="5">
    <location>
        <begin position="48"/>
        <end position="65"/>
    </location>
</feature>
<gene>
    <name evidence="6" type="primary">TOA1_1</name>
    <name evidence="6" type="ORF">MPDQ_002082</name>
</gene>
<keyword evidence="7" id="KW-1185">Reference proteome</keyword>
<feature type="region of interest" description="Disordered" evidence="5">
    <location>
        <begin position="177"/>
        <end position="211"/>
    </location>
</feature>
<dbReference type="FunFam" id="2.30.18.10:FF:000006">
    <property type="entry name" value="Transcription factor TFIIA complex subunit Toa1"/>
    <property type="match status" value="1"/>
</dbReference>
<dbReference type="Proteomes" id="UP000319663">
    <property type="component" value="Unassembled WGS sequence"/>
</dbReference>
<dbReference type="InterPro" id="IPR004855">
    <property type="entry name" value="TFIIA_asu/bsu"/>
</dbReference>
<evidence type="ECO:0000313" key="7">
    <source>
        <dbReference type="Proteomes" id="UP000319663"/>
    </source>
</evidence>
<evidence type="ECO:0000313" key="6">
    <source>
        <dbReference type="EMBL" id="TQB69285.1"/>
    </source>
</evidence>
<dbReference type="Gene3D" id="2.30.18.10">
    <property type="entry name" value="Transcription factor IIA (TFIIA), beta-barrel domain"/>
    <property type="match status" value="1"/>
</dbReference>
<name>A0A507QQ14_MONPU</name>
<dbReference type="EMBL" id="VIFY01000161">
    <property type="protein sequence ID" value="TQB69285.1"/>
    <property type="molecule type" value="Genomic_DNA"/>
</dbReference>
<dbReference type="GO" id="GO:0005672">
    <property type="term" value="C:transcription factor TFIIA complex"/>
    <property type="evidence" value="ECO:0007669"/>
    <property type="project" value="InterPro"/>
</dbReference>
<dbReference type="PANTHER" id="PTHR12694">
    <property type="entry name" value="TRANSCRIPTION INITIATION FACTOR IIA SUBUNIT 1"/>
    <property type="match status" value="1"/>
</dbReference>
<feature type="compositionally biased region" description="Acidic residues" evidence="5">
    <location>
        <begin position="179"/>
        <end position="211"/>
    </location>
</feature>
<evidence type="ECO:0000256" key="5">
    <source>
        <dbReference type="SAM" id="MobiDB-lite"/>
    </source>
</evidence>
<accession>A0A507QQ14</accession>
<sequence length="260" mass="28778">MIPAHSSSSQSARERAATMLHQRYGAAAANSVSQLQAQSHMTLGLPGHQQQRPQGSHVPNGQGPITHQHHQPPMNKTQTDGAGDDPLSEWKAEVMRRRQAAERQNSEGDQLIREQIRLQMLRLEGGGLLRPLDEHQSPRLASRHVGPSYPNQTAITATSLDQLPGCEPTVGKLRAQFDGADDNDVKAEDDEDAINSDLDDPDDPINEEHEGDDAVGQVMLCTYDKVQRVKNKWKCTLKDGILTTGGREYVFHKAQGEFEW</sequence>
<feature type="region of interest" description="Disordered" evidence="5">
    <location>
        <begin position="45"/>
        <end position="85"/>
    </location>
</feature>
<dbReference type="SMART" id="SM01371">
    <property type="entry name" value="TFIIA"/>
    <property type="match status" value="1"/>
</dbReference>
<dbReference type="GO" id="GO:0006367">
    <property type="term" value="P:transcription initiation at RNA polymerase II promoter"/>
    <property type="evidence" value="ECO:0007669"/>
    <property type="project" value="InterPro"/>
</dbReference>
<protein>
    <submittedName>
        <fullName evidence="6">Transcription factor IIA subunit alpha</fullName>
    </submittedName>
</protein>
<dbReference type="InterPro" id="IPR009088">
    <property type="entry name" value="TFIIA_b-brl"/>
</dbReference>
<proteinExistence type="inferred from homology"/>
<evidence type="ECO:0000256" key="2">
    <source>
        <dbReference type="ARBA" id="ARBA00010059"/>
    </source>
</evidence>
<dbReference type="CDD" id="cd07976">
    <property type="entry name" value="TFIIA_alpha_beta_like"/>
    <property type="match status" value="1"/>
</dbReference>
<dbReference type="Pfam" id="PF03153">
    <property type="entry name" value="TFIIA"/>
    <property type="match status" value="1"/>
</dbReference>
<dbReference type="AlphaFoldDB" id="A0A507QQ14"/>
<dbReference type="STRING" id="5098.A0A507QQ14"/>
<evidence type="ECO:0000256" key="4">
    <source>
        <dbReference type="ARBA" id="ARBA00023242"/>
    </source>
</evidence>
<keyword evidence="4" id="KW-0539">Nucleus</keyword>